<gene>
    <name evidence="12" type="primary">LOC107824974</name>
</gene>
<evidence type="ECO:0000256" key="5">
    <source>
        <dbReference type="ARBA" id="ARBA00023163"/>
    </source>
</evidence>
<feature type="compositionally biased region" description="Polar residues" evidence="9">
    <location>
        <begin position="268"/>
        <end position="278"/>
    </location>
</feature>
<evidence type="ECO:0000256" key="6">
    <source>
        <dbReference type="ARBA" id="ARBA00023242"/>
    </source>
</evidence>
<evidence type="ECO:0000256" key="4">
    <source>
        <dbReference type="ARBA" id="ARBA00023125"/>
    </source>
</evidence>
<feature type="coiled-coil region" evidence="8">
    <location>
        <begin position="151"/>
        <end position="192"/>
    </location>
</feature>
<evidence type="ECO:0000256" key="3">
    <source>
        <dbReference type="ARBA" id="ARBA00023054"/>
    </source>
</evidence>
<feature type="region of interest" description="Disordered" evidence="9">
    <location>
        <begin position="247"/>
        <end position="319"/>
    </location>
</feature>
<keyword evidence="6" id="KW-0539">Nucleus</keyword>
<dbReference type="SMR" id="A0A1S4D1Y8"/>
<dbReference type="STRING" id="4097.A0A1S4D1Y8"/>
<evidence type="ECO:0000259" key="10">
    <source>
        <dbReference type="PROSITE" id="PS50811"/>
    </source>
</evidence>
<dbReference type="FunFam" id="2.20.25.80:FF:000002">
    <property type="entry name" value="probable WRKY transcription factor 31"/>
    <property type="match status" value="1"/>
</dbReference>
<dbReference type="OrthoDB" id="2020995at2759"/>
<evidence type="ECO:0000256" key="2">
    <source>
        <dbReference type="ARBA" id="ARBA00023015"/>
    </source>
</evidence>
<evidence type="ECO:0000313" key="11">
    <source>
        <dbReference type="Proteomes" id="UP000790787"/>
    </source>
</evidence>
<dbReference type="GO" id="GO:0003700">
    <property type="term" value="F:DNA-binding transcription factor activity"/>
    <property type="evidence" value="ECO:0007669"/>
    <property type="project" value="InterPro"/>
</dbReference>
<feature type="compositionally biased region" description="Low complexity" evidence="9">
    <location>
        <begin position="93"/>
        <end position="104"/>
    </location>
</feature>
<dbReference type="InterPro" id="IPR044810">
    <property type="entry name" value="WRKY_plant"/>
</dbReference>
<feature type="region of interest" description="Disordered" evidence="9">
    <location>
        <begin position="560"/>
        <end position="598"/>
    </location>
</feature>
<dbReference type="KEGG" id="nta:107824974"/>
<dbReference type="AlphaFoldDB" id="A0A1S4D1Y8"/>
<dbReference type="PANTHER" id="PTHR31429:SF50">
    <property type="entry name" value="WRKY DOMAIN-CONTAINING PROTEIN"/>
    <property type="match status" value="1"/>
</dbReference>
<dbReference type="SUPFAM" id="SSF118290">
    <property type="entry name" value="WRKY DNA-binding domain"/>
    <property type="match status" value="1"/>
</dbReference>
<dbReference type="PaxDb" id="4097-A0A1S4D1Y8"/>
<dbReference type="PROSITE" id="PS50811">
    <property type="entry name" value="WRKY"/>
    <property type="match status" value="1"/>
</dbReference>
<accession>A0A1S4D1Y8</accession>
<dbReference type="PANTHER" id="PTHR31429">
    <property type="entry name" value="WRKY TRANSCRIPTION FACTOR 36-RELATED"/>
    <property type="match status" value="1"/>
</dbReference>
<reference evidence="11" key="1">
    <citation type="journal article" date="2014" name="Nat. Commun.">
        <title>The tobacco genome sequence and its comparison with those of tomato and potato.</title>
        <authorList>
            <person name="Sierro N."/>
            <person name="Battey J.N."/>
            <person name="Ouadi S."/>
            <person name="Bakaher N."/>
            <person name="Bovet L."/>
            <person name="Willig A."/>
            <person name="Goepfert S."/>
            <person name="Peitsch M.C."/>
            <person name="Ivanov N.V."/>
        </authorList>
    </citation>
    <scope>NUCLEOTIDE SEQUENCE [LARGE SCALE GENOMIC DNA]</scope>
</reference>
<dbReference type="OMA" id="EDTNHPK"/>
<protein>
    <submittedName>
        <fullName evidence="12">Probable WRKY transcription factor 31</fullName>
    </submittedName>
    <submittedName>
        <fullName evidence="12">WRKY transcription factor 6</fullName>
    </submittedName>
</protein>
<keyword evidence="3 8" id="KW-0175">Coiled coil</keyword>
<reference evidence="12" key="2">
    <citation type="submission" date="2025-08" db="UniProtKB">
        <authorList>
            <consortium name="RefSeq"/>
        </authorList>
    </citation>
    <scope>IDENTIFICATION</scope>
    <source>
        <tissue evidence="12">Leaf</tissue>
    </source>
</reference>
<dbReference type="Gene3D" id="2.20.25.80">
    <property type="entry name" value="WRKY domain"/>
    <property type="match status" value="1"/>
</dbReference>
<evidence type="ECO:0000256" key="7">
    <source>
        <dbReference type="ARBA" id="ARBA00061007"/>
    </source>
</evidence>
<keyword evidence="11" id="KW-1185">Reference proteome</keyword>
<dbReference type="GeneID" id="107824974"/>
<keyword evidence="2" id="KW-0805">Transcription regulation</keyword>
<evidence type="ECO:0000256" key="1">
    <source>
        <dbReference type="ARBA" id="ARBA00004123"/>
    </source>
</evidence>
<comment type="similarity">
    <text evidence="7">Belongs to the WRKY group II-b family.</text>
</comment>
<dbReference type="InterPro" id="IPR036576">
    <property type="entry name" value="WRKY_dom_sf"/>
</dbReference>
<dbReference type="RefSeq" id="XP_016507284.1">
    <property type="nucleotide sequence ID" value="XM_016651798.1"/>
</dbReference>
<evidence type="ECO:0000256" key="9">
    <source>
        <dbReference type="SAM" id="MobiDB-lite"/>
    </source>
</evidence>
<dbReference type="GO" id="GO:0043565">
    <property type="term" value="F:sequence-specific DNA binding"/>
    <property type="evidence" value="ECO:0007669"/>
    <property type="project" value="InterPro"/>
</dbReference>
<proteinExistence type="inferred from homology"/>
<name>A0A1S4D1Y8_TOBAC</name>
<feature type="region of interest" description="Disordered" evidence="9">
    <location>
        <begin position="86"/>
        <end position="117"/>
    </location>
</feature>
<feature type="region of interest" description="Disordered" evidence="9">
    <location>
        <begin position="510"/>
        <end position="531"/>
    </location>
</feature>
<keyword evidence="5" id="KW-0804">Transcription</keyword>
<evidence type="ECO:0000313" key="12">
    <source>
        <dbReference type="RefSeq" id="XP_016507284.1"/>
    </source>
</evidence>
<keyword evidence="4" id="KW-0238">DNA-binding</keyword>
<dbReference type="RefSeq" id="XP_016507284.1">
    <property type="nucleotide sequence ID" value="XM_016651798.2"/>
</dbReference>
<dbReference type="Pfam" id="PF03106">
    <property type="entry name" value="WRKY"/>
    <property type="match status" value="1"/>
</dbReference>
<dbReference type="GO" id="GO:0005634">
    <property type="term" value="C:nucleus"/>
    <property type="evidence" value="ECO:0007669"/>
    <property type="project" value="UniProtKB-SubCell"/>
</dbReference>
<feature type="compositionally biased region" description="Polar residues" evidence="9">
    <location>
        <begin position="305"/>
        <end position="314"/>
    </location>
</feature>
<dbReference type="InterPro" id="IPR003657">
    <property type="entry name" value="WRKY_dom"/>
</dbReference>
<organism evidence="11 12">
    <name type="scientific">Nicotiana tabacum</name>
    <name type="common">Common tobacco</name>
    <dbReference type="NCBI Taxonomy" id="4097"/>
    <lineage>
        <taxon>Eukaryota</taxon>
        <taxon>Viridiplantae</taxon>
        <taxon>Streptophyta</taxon>
        <taxon>Embryophyta</taxon>
        <taxon>Tracheophyta</taxon>
        <taxon>Spermatophyta</taxon>
        <taxon>Magnoliopsida</taxon>
        <taxon>eudicotyledons</taxon>
        <taxon>Gunneridae</taxon>
        <taxon>Pentapetalae</taxon>
        <taxon>asterids</taxon>
        <taxon>lamiids</taxon>
        <taxon>Solanales</taxon>
        <taxon>Solanaceae</taxon>
        <taxon>Nicotianoideae</taxon>
        <taxon>Nicotianeae</taxon>
        <taxon>Nicotiana</taxon>
    </lineage>
</organism>
<dbReference type="Proteomes" id="UP000790787">
    <property type="component" value="Chromosome 2"/>
</dbReference>
<feature type="compositionally biased region" description="Low complexity" evidence="9">
    <location>
        <begin position="566"/>
        <end position="598"/>
    </location>
</feature>
<sequence length="598" mass="64952">MANGSGLSFDPDPIKHFLPFLEPKKLFKFQPLLTSMESSPYKNRSPPSTIQFPVNLNCSNTDHNQEEEEGQKIRPVIDEMDFFADHKKDGSNSEEAATTANNTTMDTERKESNTPPPELDFNINTGLHLLTANTYSDQSIVEDGLSPNSEDKRTKNELAVLQAELERMNGENRRLKDMLNQATNDYSNLHMQMMTMIQQQQHQENDQRDGKSDEVRQQIQSKNGLGGGGQIVPRQFMDLGLAAATGSEVEETSLSSSEGRSGRDKSRSPTNNMESGSTCGIGREDSPEKGSPGWGPNKIPRLGNGSKTTDQATEATMRKARVSVRARSEAPMITDGCQWRKYGQKMAKGNPCPRAYYRCTMAAGCPVRKQVQRCAEDRTILITTYEGTHNHPLPPAAMAMASTTSSAARMLLSGSMPSADGLMNSNFFARTLLPCSSSMATISASAPFPTVTLDLTQSPNPLQFPRSPNQFQVPFSNPPHNMLSNPAAALLPQIFNQALYNQSKFSGLQLSQDSEGQNASTLPSSIHQSNHNPLADTVNALTADPNFTAALAAAITSLIGNPQQPNNGSTNNTTAITTTANNQNSSVTNGNNTSNGNQ</sequence>
<comment type="subcellular location">
    <subcellularLocation>
        <location evidence="1">Nucleus</location>
    </subcellularLocation>
</comment>
<feature type="domain" description="WRKY" evidence="10">
    <location>
        <begin position="328"/>
        <end position="394"/>
    </location>
</feature>
<dbReference type="SMART" id="SM00774">
    <property type="entry name" value="WRKY"/>
    <property type="match status" value="1"/>
</dbReference>
<evidence type="ECO:0000256" key="8">
    <source>
        <dbReference type="SAM" id="Coils"/>
    </source>
</evidence>